<dbReference type="InterPro" id="IPR036291">
    <property type="entry name" value="NAD(P)-bd_dom_sf"/>
</dbReference>
<dbReference type="RefSeq" id="WP_307822622.1">
    <property type="nucleotide sequence ID" value="NZ_BAAAVF010000001.1"/>
</dbReference>
<dbReference type="Pfam" id="PF02153">
    <property type="entry name" value="PDH_N"/>
    <property type="match status" value="1"/>
</dbReference>
<comment type="similarity">
    <text evidence="1">Belongs to the prephenate/arogenate dehydrogenase family.</text>
</comment>
<evidence type="ECO:0000313" key="5">
    <source>
        <dbReference type="Proteomes" id="UP000698059"/>
    </source>
</evidence>
<dbReference type="Pfam" id="PF20463">
    <property type="entry name" value="PDH_C"/>
    <property type="match status" value="1"/>
</dbReference>
<dbReference type="PANTHER" id="PTHR21363">
    <property type="entry name" value="PREPHENATE DEHYDROGENASE"/>
    <property type="match status" value="1"/>
</dbReference>
<dbReference type="EMBL" id="JAFBBO010000001">
    <property type="protein sequence ID" value="MBM7480645.1"/>
    <property type="molecule type" value="Genomic_DNA"/>
</dbReference>
<evidence type="ECO:0000313" key="4">
    <source>
        <dbReference type="EMBL" id="MBM7480645.1"/>
    </source>
</evidence>
<name>A0ABS2LJP8_9CELL</name>
<dbReference type="Gene3D" id="1.10.3660.10">
    <property type="entry name" value="6-phosphogluconate dehydrogenase C-terminal like domain"/>
    <property type="match status" value="1"/>
</dbReference>
<dbReference type="InterPro" id="IPR008927">
    <property type="entry name" value="6-PGluconate_DH-like_C_sf"/>
</dbReference>
<evidence type="ECO:0000256" key="1">
    <source>
        <dbReference type="ARBA" id="ARBA00007964"/>
    </source>
</evidence>
<dbReference type="PROSITE" id="PS51176">
    <property type="entry name" value="PDH_ADH"/>
    <property type="match status" value="1"/>
</dbReference>
<dbReference type="InterPro" id="IPR003099">
    <property type="entry name" value="Prephen_DH"/>
</dbReference>
<keyword evidence="5" id="KW-1185">Reference proteome</keyword>
<keyword evidence="2 4" id="KW-0560">Oxidoreductase</keyword>
<dbReference type="Proteomes" id="UP000698059">
    <property type="component" value="Unassembled WGS sequence"/>
</dbReference>
<dbReference type="GO" id="GO:0008977">
    <property type="term" value="F:prephenate dehydrogenase (NAD+) activity"/>
    <property type="evidence" value="ECO:0007669"/>
    <property type="project" value="UniProtKB-EC"/>
</dbReference>
<accession>A0ABS2LJP8</accession>
<feature type="domain" description="Prephenate/arogenate dehydrogenase" evidence="3">
    <location>
        <begin position="15"/>
        <end position="300"/>
    </location>
</feature>
<dbReference type="PANTHER" id="PTHR21363:SF0">
    <property type="entry name" value="PREPHENATE DEHYDROGENASE [NADP(+)]"/>
    <property type="match status" value="1"/>
</dbReference>
<dbReference type="InterPro" id="IPR046826">
    <property type="entry name" value="PDH_N"/>
</dbReference>
<proteinExistence type="inferred from homology"/>
<organism evidence="4 5">
    <name type="scientific">Oerskovia jenensis</name>
    <dbReference type="NCBI Taxonomy" id="162169"/>
    <lineage>
        <taxon>Bacteria</taxon>
        <taxon>Bacillati</taxon>
        <taxon>Actinomycetota</taxon>
        <taxon>Actinomycetes</taxon>
        <taxon>Micrococcales</taxon>
        <taxon>Cellulomonadaceae</taxon>
        <taxon>Oerskovia</taxon>
    </lineage>
</organism>
<reference evidence="4 5" key="1">
    <citation type="submission" date="2021-01" db="EMBL/GenBank/DDBJ databases">
        <title>Sequencing the genomes of 1000 actinobacteria strains.</title>
        <authorList>
            <person name="Klenk H.-P."/>
        </authorList>
    </citation>
    <scope>NUCLEOTIDE SEQUENCE [LARGE SCALE GENOMIC DNA]</scope>
    <source>
        <strain evidence="4 5">DSM 46000</strain>
    </source>
</reference>
<sequence>MDLTRAPRTSAEPPRTVAILGLGLIGGSLARLLARRGVAVTGYDTSPESRAQAAGAGLHVVADVESLCASAPDVLVLAVPLRAVRAVATEVARHLVGSTLVTDVGSVKGPVRDVLEGCGLGDRYVGAHPMAGTEESGFAASAAELLDGARWAVTVTDRTRPEQLASVLALVTGAAGGRAYVLTDEVHDEAAALISHVPHAFAIELLNLVSAAPVRGVALALAAGSFRDGTRVGRTDPRRTEAMLTENAGWVAPALRLAARDLEALATALEANASTTEFFDRADDVRATWQPRGAAVVGPGTASVLPGPPVPAVPTVPEVAPTTLREGQAASRGEVSGDPERLSVDLGETGWCPELLELCLAGWVVVAVHGTLVELDR</sequence>
<dbReference type="Gene3D" id="3.40.50.720">
    <property type="entry name" value="NAD(P)-binding Rossmann-like Domain"/>
    <property type="match status" value="1"/>
</dbReference>
<dbReference type="EC" id="1.3.1.12" evidence="4"/>
<dbReference type="SUPFAM" id="SSF48179">
    <property type="entry name" value="6-phosphogluconate dehydrogenase C-terminal domain-like"/>
    <property type="match status" value="1"/>
</dbReference>
<evidence type="ECO:0000259" key="3">
    <source>
        <dbReference type="PROSITE" id="PS51176"/>
    </source>
</evidence>
<comment type="caution">
    <text evidence="4">The sequence shown here is derived from an EMBL/GenBank/DDBJ whole genome shotgun (WGS) entry which is preliminary data.</text>
</comment>
<gene>
    <name evidence="4" type="ORF">JOD49_003565</name>
</gene>
<dbReference type="InterPro" id="IPR046825">
    <property type="entry name" value="PDH_C"/>
</dbReference>
<protein>
    <submittedName>
        <fullName evidence="4">Prephenate dehydrogenase</fullName>
        <ecNumber evidence="4">1.3.1.12</ecNumber>
    </submittedName>
</protein>
<dbReference type="SUPFAM" id="SSF51735">
    <property type="entry name" value="NAD(P)-binding Rossmann-fold domains"/>
    <property type="match status" value="1"/>
</dbReference>
<evidence type="ECO:0000256" key="2">
    <source>
        <dbReference type="ARBA" id="ARBA00023002"/>
    </source>
</evidence>
<dbReference type="InterPro" id="IPR050812">
    <property type="entry name" value="Preph/Arog_dehydrog"/>
</dbReference>